<name>A0ABT7JTK0_9HYPH</name>
<dbReference type="RefSeq" id="WP_285867334.1">
    <property type="nucleotide sequence ID" value="NZ_JARFYM010000003.1"/>
</dbReference>
<keyword evidence="1" id="KW-0732">Signal</keyword>
<comment type="caution">
    <text evidence="2">The sequence shown here is derived from an EMBL/GenBank/DDBJ whole genome shotgun (WGS) entry which is preliminary data.</text>
</comment>
<accession>A0ABT7JTK0</accession>
<evidence type="ECO:0000313" key="2">
    <source>
        <dbReference type="EMBL" id="MDL2398483.1"/>
    </source>
</evidence>
<feature type="signal peptide" evidence="1">
    <location>
        <begin position="1"/>
        <end position="17"/>
    </location>
</feature>
<gene>
    <name evidence="2" type="ORF">PY649_06200</name>
</gene>
<feature type="chain" id="PRO_5045094071" description="Lipoprotein" evidence="1">
    <location>
        <begin position="18"/>
        <end position="115"/>
    </location>
</feature>
<proteinExistence type="predicted"/>
<dbReference type="PROSITE" id="PS51257">
    <property type="entry name" value="PROKAR_LIPOPROTEIN"/>
    <property type="match status" value="1"/>
</dbReference>
<reference evidence="2" key="1">
    <citation type="submission" date="2023-06" db="EMBL/GenBank/DDBJ databases">
        <title>Phylogenetic Diversity of Rhizobium strains.</title>
        <authorList>
            <person name="Moura F.T."/>
            <person name="Helene L.C.F."/>
            <person name="Hungria M."/>
        </authorList>
    </citation>
    <scope>NUCLEOTIDE SEQUENCE</scope>
    <source>
        <strain evidence="2">CCGE526</strain>
    </source>
</reference>
<evidence type="ECO:0000313" key="3">
    <source>
        <dbReference type="Proteomes" id="UP001172645"/>
    </source>
</evidence>
<organism evidence="2 3">
    <name type="scientific">Rhizobium mayense</name>
    <dbReference type="NCBI Taxonomy" id="1312184"/>
    <lineage>
        <taxon>Bacteria</taxon>
        <taxon>Pseudomonadati</taxon>
        <taxon>Pseudomonadota</taxon>
        <taxon>Alphaproteobacteria</taxon>
        <taxon>Hyphomicrobiales</taxon>
        <taxon>Rhizobiaceae</taxon>
        <taxon>Rhizobium/Agrobacterium group</taxon>
        <taxon>Rhizobium</taxon>
    </lineage>
</organism>
<dbReference type="Proteomes" id="UP001172645">
    <property type="component" value="Unassembled WGS sequence"/>
</dbReference>
<dbReference type="EMBL" id="JARFYM010000003">
    <property type="protein sequence ID" value="MDL2398483.1"/>
    <property type="molecule type" value="Genomic_DNA"/>
</dbReference>
<evidence type="ECO:0008006" key="4">
    <source>
        <dbReference type="Google" id="ProtNLM"/>
    </source>
</evidence>
<sequence>MKYLHILAIASVLASLAACTPEQRAQKSEAVKTALQGSPALRENFYASCRSGNITAKQKQAIATMANVSASDPMAVVCRRVVNGLTAGKITSEEVETFVRTQVPSPNLIKVVQGR</sequence>
<evidence type="ECO:0000256" key="1">
    <source>
        <dbReference type="SAM" id="SignalP"/>
    </source>
</evidence>
<keyword evidence="3" id="KW-1185">Reference proteome</keyword>
<protein>
    <recommendedName>
        <fullName evidence="4">Lipoprotein</fullName>
    </recommendedName>
</protein>